<proteinExistence type="inferred from homology"/>
<dbReference type="EMBL" id="CP046973">
    <property type="protein sequence ID" value="QGZ91646.1"/>
    <property type="molecule type" value="Genomic_DNA"/>
</dbReference>
<evidence type="ECO:0000256" key="7">
    <source>
        <dbReference type="SAM" id="MobiDB-lite"/>
    </source>
</evidence>
<dbReference type="InterPro" id="IPR047959">
    <property type="entry name" value="Transpos_IS5"/>
</dbReference>
<keyword evidence="4" id="KW-0479">Metal-binding</keyword>
<name>A0A857D894_MICAE</name>
<comment type="cofactor">
    <cofactor evidence="1">
        <name>a divalent metal cation</name>
        <dbReference type="ChEBI" id="CHEBI:60240"/>
    </cofactor>
</comment>
<evidence type="ECO:0000256" key="6">
    <source>
        <dbReference type="ARBA" id="ARBA00023172"/>
    </source>
</evidence>
<dbReference type="AlphaFoldDB" id="A0A857D894"/>
<keyword evidence="5" id="KW-0238">DNA-binding</keyword>
<dbReference type="NCBIfam" id="NF033581">
    <property type="entry name" value="transpos_IS5_4"/>
    <property type="match status" value="1"/>
</dbReference>
<dbReference type="RefSeq" id="WP_158201487.1">
    <property type="nucleotide sequence ID" value="NZ_CP046973.1"/>
</dbReference>
<evidence type="ECO:0000256" key="3">
    <source>
        <dbReference type="ARBA" id="ARBA00022578"/>
    </source>
</evidence>
<dbReference type="GO" id="GO:0006310">
    <property type="term" value="P:DNA recombination"/>
    <property type="evidence" value="ECO:0007669"/>
    <property type="project" value="UniProtKB-KW"/>
</dbReference>
<gene>
    <name evidence="10" type="ORF">GQR42_21150</name>
</gene>
<keyword evidence="6" id="KW-0233">DNA recombination</keyword>
<comment type="similarity">
    <text evidence="2">Belongs to the transposase 11 family.</text>
</comment>
<evidence type="ECO:0000256" key="4">
    <source>
        <dbReference type="ARBA" id="ARBA00022723"/>
    </source>
</evidence>
<dbReference type="Pfam" id="PF13359">
    <property type="entry name" value="DDE_Tnp_4"/>
    <property type="match status" value="1"/>
</dbReference>
<dbReference type="InterPro" id="IPR027805">
    <property type="entry name" value="Transposase_HTH_dom"/>
</dbReference>
<dbReference type="Pfam" id="PF13613">
    <property type="entry name" value="HTH_Tnp_4"/>
    <property type="match status" value="1"/>
</dbReference>
<reference evidence="10 11" key="1">
    <citation type="submission" date="2019-12" db="EMBL/GenBank/DDBJ databases">
        <title>Complete genome sequence of Microcystis aeruginosa strain FD4.</title>
        <authorList>
            <person name="Urakawa H."/>
        </authorList>
    </citation>
    <scope>NUCLEOTIDE SEQUENCE [LARGE SCALE GENOMIC DNA]</scope>
    <source>
        <strain evidence="10 11">FD4</strain>
    </source>
</reference>
<evidence type="ECO:0000259" key="8">
    <source>
        <dbReference type="Pfam" id="PF13359"/>
    </source>
</evidence>
<evidence type="ECO:0000313" key="10">
    <source>
        <dbReference type="EMBL" id="QGZ91646.1"/>
    </source>
</evidence>
<dbReference type="GO" id="GO:0032196">
    <property type="term" value="P:transposition"/>
    <property type="evidence" value="ECO:0007669"/>
    <property type="project" value="UniProtKB-KW"/>
</dbReference>
<feature type="domain" description="Transposase Helix-turn-helix" evidence="9">
    <location>
        <begin position="47"/>
        <end position="96"/>
    </location>
</feature>
<keyword evidence="3" id="KW-0815">Transposition</keyword>
<feature type="domain" description="DDE Tnp4" evidence="8">
    <location>
        <begin position="118"/>
        <end position="257"/>
    </location>
</feature>
<feature type="region of interest" description="Disordered" evidence="7">
    <location>
        <begin position="200"/>
        <end position="226"/>
    </location>
</feature>
<sequence length="280" mass="33639">MTYEQVKTLKPTEFKRLCGVYPDTFKDMVTVLKAEKVWQKKTGRPSKLSTEDQLLITLEYWREYRTYFHRGNRWGVNESTAYRIVRKVENILIKSGLFNLPRKKALLESNSEIEVIVVDVSEQEIERPKKKQKSYYSGKQGYHTLKSQIVADQKSEQVICVRCEKGRVHDFRLWKESKIRLNKEIEILGDQGYQGIQKIHQNSQIPHKKKKKEKLSKEQKKANRQLSQRRIVIEHIHRRLKIFRILSSRYRNRRRRFGLRLNLIAGIYNYELRYRQKDIS</sequence>
<accession>A0A857D894</accession>
<organism evidence="10 11">
    <name type="scientific">Microcystis aeruginosa FD4</name>
    <dbReference type="NCBI Taxonomy" id="2686288"/>
    <lineage>
        <taxon>Bacteria</taxon>
        <taxon>Bacillati</taxon>
        <taxon>Cyanobacteriota</taxon>
        <taxon>Cyanophyceae</taxon>
        <taxon>Oscillatoriophycideae</taxon>
        <taxon>Chroococcales</taxon>
        <taxon>Microcystaceae</taxon>
        <taxon>Microcystis</taxon>
    </lineage>
</organism>
<evidence type="ECO:0000259" key="9">
    <source>
        <dbReference type="Pfam" id="PF13613"/>
    </source>
</evidence>
<protein>
    <submittedName>
        <fullName evidence="10">IS5 family transposase</fullName>
    </submittedName>
</protein>
<evidence type="ECO:0000256" key="2">
    <source>
        <dbReference type="ARBA" id="ARBA00010075"/>
    </source>
</evidence>
<evidence type="ECO:0000313" key="11">
    <source>
        <dbReference type="Proteomes" id="UP000438345"/>
    </source>
</evidence>
<dbReference type="InterPro" id="IPR027806">
    <property type="entry name" value="HARBI1_dom"/>
</dbReference>
<evidence type="ECO:0000256" key="1">
    <source>
        <dbReference type="ARBA" id="ARBA00001968"/>
    </source>
</evidence>
<dbReference type="GO" id="GO:0046872">
    <property type="term" value="F:metal ion binding"/>
    <property type="evidence" value="ECO:0007669"/>
    <property type="project" value="UniProtKB-KW"/>
</dbReference>
<evidence type="ECO:0000256" key="5">
    <source>
        <dbReference type="ARBA" id="ARBA00023125"/>
    </source>
</evidence>
<dbReference type="GO" id="GO:0003677">
    <property type="term" value="F:DNA binding"/>
    <property type="evidence" value="ECO:0007669"/>
    <property type="project" value="UniProtKB-KW"/>
</dbReference>
<dbReference type="Proteomes" id="UP000438345">
    <property type="component" value="Chromosome"/>
</dbReference>